<accession>X7SCD1</accession>
<feature type="signal peptide" evidence="1">
    <location>
        <begin position="1"/>
        <end position="21"/>
    </location>
</feature>
<name>X7SCD1_FUSNU</name>
<dbReference type="PATRIC" id="fig|1357398.3.peg.11"/>
<reference evidence="2" key="1">
    <citation type="submission" date="2014-01" db="EMBL/GenBank/DDBJ databases">
        <title>The Genome Sequence of Fusobacterium nucleatum 13_3C.</title>
        <authorList>
            <consortium name="The Broad Institute Genomics Platform"/>
            <person name="Earl A."/>
            <person name="Allen-Vercoe E."/>
            <person name="Daigneault M."/>
            <person name="Young S.K."/>
            <person name="Zeng Q."/>
            <person name="Gargeya S."/>
            <person name="Fitzgerald M."/>
            <person name="Abouelleil A."/>
            <person name="Alvarado L."/>
            <person name="Chapman S.B."/>
            <person name="Gainer-Dewar J."/>
            <person name="Goldberg J."/>
            <person name="Griggs A."/>
            <person name="Gujja S."/>
            <person name="Hansen M."/>
            <person name="Howarth C."/>
            <person name="Imamovic A."/>
            <person name="Ireland A."/>
            <person name="Larimer J."/>
            <person name="McCowan C."/>
            <person name="Murphy C."/>
            <person name="Pearson M."/>
            <person name="Poon T.W."/>
            <person name="Priest M."/>
            <person name="Roberts A."/>
            <person name="Saif S."/>
            <person name="Shea T."/>
            <person name="Sykes S."/>
            <person name="Wortman J."/>
            <person name="Nusbaum C."/>
            <person name="Birren B."/>
        </authorList>
    </citation>
    <scope>NUCLEOTIDE SEQUENCE [LARGE SCALE GENOMIC DNA]</scope>
    <source>
        <strain evidence="2">13_3C</strain>
    </source>
</reference>
<gene>
    <name evidence="2" type="ORF">HMPREF2085_00011</name>
</gene>
<feature type="chain" id="PRO_5004982815" description="Lipoprotein" evidence="1">
    <location>
        <begin position="22"/>
        <end position="37"/>
    </location>
</feature>
<dbReference type="HOGENOM" id="CLU_3344002_0_0_0"/>
<dbReference type="EMBL" id="JAOZ01000001">
    <property type="protein sequence ID" value="ETZ31278.1"/>
    <property type="molecule type" value="Genomic_DNA"/>
</dbReference>
<organism evidence="2">
    <name type="scientific">Fusobacterium nucleatum 13_3C</name>
    <dbReference type="NCBI Taxonomy" id="1357398"/>
    <lineage>
        <taxon>Bacteria</taxon>
        <taxon>Fusobacteriati</taxon>
        <taxon>Fusobacteriota</taxon>
        <taxon>Fusobacteriia</taxon>
        <taxon>Fusobacteriales</taxon>
        <taxon>Fusobacteriaceae</taxon>
        <taxon>Fusobacterium</taxon>
    </lineage>
</organism>
<proteinExistence type="predicted"/>
<evidence type="ECO:0000313" key="2">
    <source>
        <dbReference type="EMBL" id="ETZ31278.1"/>
    </source>
</evidence>
<dbReference type="AlphaFoldDB" id="X7SCD1"/>
<keyword evidence="1" id="KW-0732">Signal</keyword>
<sequence>MKKYLILFFSILIFASCTRMAINTANSKATKNQFYQG</sequence>
<evidence type="ECO:0008006" key="3">
    <source>
        <dbReference type="Google" id="ProtNLM"/>
    </source>
</evidence>
<comment type="caution">
    <text evidence="2">The sequence shown here is derived from an EMBL/GenBank/DDBJ whole genome shotgun (WGS) entry which is preliminary data.</text>
</comment>
<protein>
    <recommendedName>
        <fullName evidence="3">Lipoprotein</fullName>
    </recommendedName>
</protein>
<dbReference type="PROSITE" id="PS51257">
    <property type="entry name" value="PROKAR_LIPOPROTEIN"/>
    <property type="match status" value="1"/>
</dbReference>
<evidence type="ECO:0000256" key="1">
    <source>
        <dbReference type="SAM" id="SignalP"/>
    </source>
</evidence>